<keyword evidence="2" id="KW-1185">Reference proteome</keyword>
<protein>
    <submittedName>
        <fullName evidence="1">Uncharacterized protein</fullName>
    </submittedName>
</protein>
<dbReference type="EMBL" id="OX451741">
    <property type="protein sequence ID" value="CAI8616721.1"/>
    <property type="molecule type" value="Genomic_DNA"/>
</dbReference>
<evidence type="ECO:0000313" key="2">
    <source>
        <dbReference type="Proteomes" id="UP001157006"/>
    </source>
</evidence>
<reference evidence="1 2" key="1">
    <citation type="submission" date="2023-01" db="EMBL/GenBank/DDBJ databases">
        <authorList>
            <person name="Kreplak J."/>
        </authorList>
    </citation>
    <scope>NUCLEOTIDE SEQUENCE [LARGE SCALE GENOMIC DNA]</scope>
</reference>
<dbReference type="AlphaFoldDB" id="A0AAV1B2C6"/>
<organism evidence="1 2">
    <name type="scientific">Vicia faba</name>
    <name type="common">Broad bean</name>
    <name type="synonym">Faba vulgaris</name>
    <dbReference type="NCBI Taxonomy" id="3906"/>
    <lineage>
        <taxon>Eukaryota</taxon>
        <taxon>Viridiplantae</taxon>
        <taxon>Streptophyta</taxon>
        <taxon>Embryophyta</taxon>
        <taxon>Tracheophyta</taxon>
        <taxon>Spermatophyta</taxon>
        <taxon>Magnoliopsida</taxon>
        <taxon>eudicotyledons</taxon>
        <taxon>Gunneridae</taxon>
        <taxon>Pentapetalae</taxon>
        <taxon>rosids</taxon>
        <taxon>fabids</taxon>
        <taxon>Fabales</taxon>
        <taxon>Fabaceae</taxon>
        <taxon>Papilionoideae</taxon>
        <taxon>50 kb inversion clade</taxon>
        <taxon>NPAAA clade</taxon>
        <taxon>Hologalegina</taxon>
        <taxon>IRL clade</taxon>
        <taxon>Fabeae</taxon>
        <taxon>Vicia</taxon>
    </lineage>
</organism>
<sequence length="311" mass="34323">MRGKAARRNNRRTGAPSAESDFVDTIKAVTEFPRSLFEFYVWSDQGVTLEVDFTSSLSDWTNKFKNEVRVSENVNGNKSRSLRQDLSGLRDKSSFLWNRDCSQVVDCDGQAKFSSSGLKLTKDGVAELGRQNNGERMTGKVGKDLLENQSRSLMSDPGTLEVQLSKPDNGGSRNCGLPKGSCIVNPGVVCAGASLSISVELRNSEVASCHKYASVLPGDPKNTPEMKHFRKAAKTVDGKGRSRCSQFDDPLKKSRLNYDDQVSKTELNKKRKDIYSEIQGSSDKPAARILRSMTKTGVMALSRRSPRLKVL</sequence>
<dbReference type="PANTHER" id="PTHR36376:SF1">
    <property type="entry name" value="OS09G0514700 PROTEIN"/>
    <property type="match status" value="1"/>
</dbReference>
<gene>
    <name evidence="1" type="ORF">VFH_VI042560</name>
</gene>
<dbReference type="Proteomes" id="UP001157006">
    <property type="component" value="Chromosome 6"/>
</dbReference>
<accession>A0AAV1B2C6</accession>
<dbReference type="PANTHER" id="PTHR36376">
    <property type="entry name" value="OS09G0514700 PROTEIN"/>
    <property type="match status" value="1"/>
</dbReference>
<name>A0AAV1B2C6_VICFA</name>
<evidence type="ECO:0000313" key="1">
    <source>
        <dbReference type="EMBL" id="CAI8616721.1"/>
    </source>
</evidence>
<proteinExistence type="predicted"/>